<accession>A0ABW7AKD3</accession>
<proteinExistence type="predicted"/>
<dbReference type="InterPro" id="IPR049975">
    <property type="entry name" value="SAV_915-like_dom"/>
</dbReference>
<dbReference type="EMBL" id="JBICRM010000023">
    <property type="protein sequence ID" value="MFG1707845.1"/>
    <property type="molecule type" value="Genomic_DNA"/>
</dbReference>
<feature type="domain" description="SseB protein N-terminal" evidence="1">
    <location>
        <begin position="5"/>
        <end position="78"/>
    </location>
</feature>
<protein>
    <submittedName>
        <fullName evidence="2">SAV_915 family protein</fullName>
    </submittedName>
</protein>
<comment type="caution">
    <text evidence="2">The sequence shown here is derived from an EMBL/GenBank/DDBJ whole genome shotgun (WGS) entry which is preliminary data.</text>
</comment>
<dbReference type="InterPro" id="IPR009839">
    <property type="entry name" value="SseB_N"/>
</dbReference>
<dbReference type="NCBIfam" id="NF042914">
    <property type="entry name" value="SAV915_dom"/>
    <property type="match status" value="1"/>
</dbReference>
<reference evidence="2 3" key="1">
    <citation type="submission" date="2024-10" db="EMBL/GenBank/DDBJ databases">
        <authorList>
            <person name="Topkara A.R."/>
            <person name="Saygin H."/>
        </authorList>
    </citation>
    <scope>NUCLEOTIDE SEQUENCE [LARGE SCALE GENOMIC DNA]</scope>
    <source>
        <strain evidence="2 3">M3C6</strain>
    </source>
</reference>
<evidence type="ECO:0000259" key="1">
    <source>
        <dbReference type="Pfam" id="PF07179"/>
    </source>
</evidence>
<dbReference type="Pfam" id="PF07179">
    <property type="entry name" value="SseB"/>
    <property type="match status" value="1"/>
</dbReference>
<dbReference type="RefSeq" id="WP_393171853.1">
    <property type="nucleotide sequence ID" value="NZ_JBICRM010000023.1"/>
</dbReference>
<sequence>MSEPRLFVPVRVGTCATALRLFRTASGKRTAVAFSSPLKLAKVLGTDQHWVSLTAPALRGMIAELDVIGIVIDPAGTMTRPARQVA</sequence>
<keyword evidence="3" id="KW-1185">Reference proteome</keyword>
<organism evidence="2 3">
    <name type="scientific">Nonomuraea marmarensis</name>
    <dbReference type="NCBI Taxonomy" id="3351344"/>
    <lineage>
        <taxon>Bacteria</taxon>
        <taxon>Bacillati</taxon>
        <taxon>Actinomycetota</taxon>
        <taxon>Actinomycetes</taxon>
        <taxon>Streptosporangiales</taxon>
        <taxon>Streptosporangiaceae</taxon>
        <taxon>Nonomuraea</taxon>
    </lineage>
</organism>
<gene>
    <name evidence="2" type="ORF">ACFLIM_32025</name>
</gene>
<name>A0ABW7AKD3_9ACTN</name>
<evidence type="ECO:0000313" key="3">
    <source>
        <dbReference type="Proteomes" id="UP001603978"/>
    </source>
</evidence>
<evidence type="ECO:0000313" key="2">
    <source>
        <dbReference type="EMBL" id="MFG1707845.1"/>
    </source>
</evidence>
<dbReference type="Proteomes" id="UP001603978">
    <property type="component" value="Unassembled WGS sequence"/>
</dbReference>